<dbReference type="GO" id="GO:0006355">
    <property type="term" value="P:regulation of DNA-templated transcription"/>
    <property type="evidence" value="ECO:0007669"/>
    <property type="project" value="InterPro"/>
</dbReference>
<keyword evidence="1" id="KW-0677">Repeat</keyword>
<feature type="domain" description="PRD" evidence="2">
    <location>
        <begin position="64"/>
        <end position="169"/>
    </location>
</feature>
<dbReference type="GO" id="GO:0003723">
    <property type="term" value="F:RNA binding"/>
    <property type="evidence" value="ECO:0007669"/>
    <property type="project" value="InterPro"/>
</dbReference>
<dbReference type="InterPro" id="IPR036650">
    <property type="entry name" value="CAT_RNA-bd_dom_sf"/>
</dbReference>
<dbReference type="InterPro" id="IPR011608">
    <property type="entry name" value="PRD"/>
</dbReference>
<gene>
    <name evidence="3" type="ORF">I6N95_25385</name>
</gene>
<dbReference type="PANTHER" id="PTHR30185">
    <property type="entry name" value="CRYPTIC BETA-GLUCOSIDE BGL OPERON ANTITERMINATOR"/>
    <property type="match status" value="1"/>
</dbReference>
<reference evidence="3" key="1">
    <citation type="submission" date="2020-12" db="EMBL/GenBank/DDBJ databases">
        <title>Vagococcus allomyrinae sp. nov. and Enterococcus lavae sp. nov., isolated from the larvae of Allomyrina dichotoma.</title>
        <authorList>
            <person name="Lee S.D."/>
        </authorList>
    </citation>
    <scope>NUCLEOTIDE SEQUENCE</scope>
    <source>
        <strain evidence="3">BWB3-3</strain>
    </source>
</reference>
<dbReference type="InterPro" id="IPR036634">
    <property type="entry name" value="PRD_sf"/>
</dbReference>
<comment type="caution">
    <text evidence="3">The sequence shown here is derived from an EMBL/GenBank/DDBJ whole genome shotgun (WGS) entry which is preliminary data.</text>
</comment>
<dbReference type="SUPFAM" id="SSF63520">
    <property type="entry name" value="PTS-regulatory domain, PRD"/>
    <property type="match status" value="2"/>
</dbReference>
<dbReference type="Gene3D" id="1.10.1790.10">
    <property type="entry name" value="PRD domain"/>
    <property type="match status" value="2"/>
</dbReference>
<dbReference type="Pfam" id="PF00874">
    <property type="entry name" value="PRD"/>
    <property type="match status" value="2"/>
</dbReference>
<dbReference type="PROSITE" id="PS51372">
    <property type="entry name" value="PRD_2"/>
    <property type="match status" value="2"/>
</dbReference>
<dbReference type="EMBL" id="JAEEGA010000026">
    <property type="protein sequence ID" value="MBP1044347.1"/>
    <property type="molecule type" value="Genomic_DNA"/>
</dbReference>
<dbReference type="Pfam" id="PF03123">
    <property type="entry name" value="CAT_RBD"/>
    <property type="match status" value="1"/>
</dbReference>
<dbReference type="InterPro" id="IPR050661">
    <property type="entry name" value="BglG_antiterminators"/>
</dbReference>
<proteinExistence type="predicted"/>
<evidence type="ECO:0000259" key="2">
    <source>
        <dbReference type="PROSITE" id="PS51372"/>
    </source>
</evidence>
<evidence type="ECO:0000256" key="1">
    <source>
        <dbReference type="ARBA" id="ARBA00022737"/>
    </source>
</evidence>
<dbReference type="AlphaFoldDB" id="A0A940PAL8"/>
<dbReference type="Gene3D" id="2.30.24.10">
    <property type="entry name" value="CAT RNA-binding domain"/>
    <property type="match status" value="1"/>
</dbReference>
<dbReference type="SUPFAM" id="SSF50151">
    <property type="entry name" value="SacY-like RNA-binding domain"/>
    <property type="match status" value="1"/>
</dbReference>
<accession>A0A940PAL8</accession>
<feature type="domain" description="PRD" evidence="2">
    <location>
        <begin position="170"/>
        <end position="275"/>
    </location>
</feature>
<dbReference type="PANTHER" id="PTHR30185:SF15">
    <property type="entry name" value="CRYPTIC BETA-GLUCOSIDE BGL OPERON ANTITERMINATOR"/>
    <property type="match status" value="1"/>
</dbReference>
<evidence type="ECO:0000313" key="4">
    <source>
        <dbReference type="Proteomes" id="UP000674938"/>
    </source>
</evidence>
<name>A0A940PAL8_9ENTE</name>
<dbReference type="RefSeq" id="WP_209532741.1">
    <property type="nucleotide sequence ID" value="NZ_JAEEGA010000026.1"/>
</dbReference>
<keyword evidence="4" id="KW-1185">Reference proteome</keyword>
<organism evidence="3 4">
    <name type="scientific">Vagococcus allomyrinae</name>
    <dbReference type="NCBI Taxonomy" id="2794353"/>
    <lineage>
        <taxon>Bacteria</taxon>
        <taxon>Bacillati</taxon>
        <taxon>Bacillota</taxon>
        <taxon>Bacilli</taxon>
        <taxon>Lactobacillales</taxon>
        <taxon>Enterococcaceae</taxon>
        <taxon>Vagococcus</taxon>
    </lineage>
</organism>
<dbReference type="SMART" id="SM01061">
    <property type="entry name" value="CAT_RBD"/>
    <property type="match status" value="1"/>
</dbReference>
<protein>
    <submittedName>
        <fullName evidence="3">PRD domain-containing protein</fullName>
    </submittedName>
</protein>
<dbReference type="Proteomes" id="UP000674938">
    <property type="component" value="Unassembled WGS sequence"/>
</dbReference>
<sequence>MIVSKRFNNNVILARSKQQEVILMGKGIGFQVYPDEEVQMELIEQTFVPSDSFMIESVAELLGDSNSKEVSLVREIIDYGEKVLAKELNDSLVITLLDHLHFAIVRHEKEMITKSPIEWEIKQMYRVETKIGLEALRIIHERLGIVLPKSEAIFIAMHFINGQFKNETMSDTLAFSETMNQVNSIVKYHFQIRIDEESVNYQRFLTHLRYYLIRQKNHESLELGNEDVYFTMKERFPEESNCVEKISTFIEGKYEWQTTYDEKLYLILHVNRLIS</sequence>
<dbReference type="InterPro" id="IPR004341">
    <property type="entry name" value="CAT_RNA-bd_dom"/>
</dbReference>
<evidence type="ECO:0000313" key="3">
    <source>
        <dbReference type="EMBL" id="MBP1044347.1"/>
    </source>
</evidence>